<feature type="domain" description="PLD phosphodiesterase" evidence="13">
    <location>
        <begin position="102"/>
        <end position="129"/>
    </location>
</feature>
<dbReference type="InterPro" id="IPR001736">
    <property type="entry name" value="PLipase_D/transphosphatidylase"/>
</dbReference>
<evidence type="ECO:0000256" key="11">
    <source>
        <dbReference type="ARBA" id="ARBA00029594"/>
    </source>
</evidence>
<evidence type="ECO:0000256" key="12">
    <source>
        <dbReference type="SAM" id="SignalP"/>
    </source>
</evidence>
<dbReference type="PROSITE" id="PS50035">
    <property type="entry name" value="PLD"/>
    <property type="match status" value="1"/>
</dbReference>
<name>A0A5B8XCD7_9RICK</name>
<dbReference type="InterPro" id="IPR051406">
    <property type="entry name" value="PLD_domain"/>
</dbReference>
<evidence type="ECO:0000256" key="2">
    <source>
        <dbReference type="ARBA" id="ARBA00003145"/>
    </source>
</evidence>
<comment type="subcellular location">
    <subcellularLocation>
        <location evidence="3">Secreted</location>
    </subcellularLocation>
</comment>
<evidence type="ECO:0000256" key="6">
    <source>
        <dbReference type="ARBA" id="ARBA00018392"/>
    </source>
</evidence>
<evidence type="ECO:0000256" key="1">
    <source>
        <dbReference type="ARBA" id="ARBA00000798"/>
    </source>
</evidence>
<dbReference type="RefSeq" id="WP_161982772.1">
    <property type="nucleotide sequence ID" value="NZ_CP029077.1"/>
</dbReference>
<dbReference type="Gene3D" id="3.30.870.10">
    <property type="entry name" value="Endonuclease Chain A"/>
    <property type="match status" value="1"/>
</dbReference>
<dbReference type="PANTHER" id="PTHR43856">
    <property type="entry name" value="CARDIOLIPIN HYDROLASE"/>
    <property type="match status" value="1"/>
</dbReference>
<evidence type="ECO:0000256" key="10">
    <source>
        <dbReference type="ARBA" id="ARBA00023098"/>
    </source>
</evidence>
<dbReference type="Pfam" id="PF13091">
    <property type="entry name" value="PLDc_2"/>
    <property type="match status" value="1"/>
</dbReference>
<dbReference type="GO" id="GO:0016042">
    <property type="term" value="P:lipid catabolic process"/>
    <property type="evidence" value="ECO:0007669"/>
    <property type="project" value="UniProtKB-KW"/>
</dbReference>
<dbReference type="InterPro" id="IPR025202">
    <property type="entry name" value="PLD-like_dom"/>
</dbReference>
<keyword evidence="12" id="KW-0732">Signal</keyword>
<proteinExistence type="inferred from homology"/>
<keyword evidence="10" id="KW-0443">Lipid metabolism</keyword>
<dbReference type="GO" id="GO:0016891">
    <property type="term" value="F:RNA endonuclease activity producing 5'-phosphomonoesters, hydrolytic mechanism"/>
    <property type="evidence" value="ECO:0007669"/>
    <property type="project" value="TreeGrafter"/>
</dbReference>
<evidence type="ECO:0000256" key="3">
    <source>
        <dbReference type="ARBA" id="ARBA00004613"/>
    </source>
</evidence>
<evidence type="ECO:0000313" key="14">
    <source>
        <dbReference type="EMBL" id="QED22998.1"/>
    </source>
</evidence>
<evidence type="ECO:0000256" key="7">
    <source>
        <dbReference type="ARBA" id="ARBA00022525"/>
    </source>
</evidence>
<dbReference type="GO" id="GO:0004630">
    <property type="term" value="F:phospholipase D activity"/>
    <property type="evidence" value="ECO:0007669"/>
    <property type="project" value="UniProtKB-EC"/>
</dbReference>
<dbReference type="Proteomes" id="UP000321934">
    <property type="component" value="Chromosome"/>
</dbReference>
<keyword evidence="8 14" id="KW-0378">Hydrolase</keyword>
<gene>
    <name evidence="14" type="ORF">Deia_00190</name>
</gene>
<reference evidence="14 15" key="1">
    <citation type="journal article" date="2019" name="ISME J.">
        <title>Deianiraea, an extracellular bacterium associated with the ciliate Paramecium, suggests an alternative scenario for the evolution of Rickettsiales.</title>
        <authorList>
            <person name="Castelli M."/>
            <person name="Sabaneyeva E."/>
            <person name="Lanzoni O."/>
            <person name="Lebedeva N."/>
            <person name="Floriano A.M."/>
            <person name="Gaiarsa S."/>
            <person name="Benken K."/>
            <person name="Modeo L."/>
            <person name="Bandi C."/>
            <person name="Potekhin A."/>
            <person name="Sassera D."/>
            <person name="Petroni G."/>
        </authorList>
    </citation>
    <scope>NUCLEOTIDE SEQUENCE [LARGE SCALE GENOMIC DNA]</scope>
    <source>
        <strain evidence="14">CyL4-1</strain>
    </source>
</reference>
<evidence type="ECO:0000256" key="5">
    <source>
        <dbReference type="ARBA" id="ARBA00012027"/>
    </source>
</evidence>
<evidence type="ECO:0000259" key="13">
    <source>
        <dbReference type="PROSITE" id="PS50035"/>
    </source>
</evidence>
<dbReference type="PANTHER" id="PTHR43856:SF1">
    <property type="entry name" value="MITOCHONDRIAL CARDIOLIPIN HYDROLASE"/>
    <property type="match status" value="1"/>
</dbReference>
<evidence type="ECO:0000313" key="15">
    <source>
        <dbReference type="Proteomes" id="UP000321934"/>
    </source>
</evidence>
<evidence type="ECO:0000256" key="8">
    <source>
        <dbReference type="ARBA" id="ARBA00022801"/>
    </source>
</evidence>
<dbReference type="AlphaFoldDB" id="A0A5B8XCD7"/>
<evidence type="ECO:0000256" key="4">
    <source>
        <dbReference type="ARBA" id="ARBA00008664"/>
    </source>
</evidence>
<organism evidence="14 15">
    <name type="scientific">Candidatus Deianiraea vastatrix</name>
    <dbReference type="NCBI Taxonomy" id="2163644"/>
    <lineage>
        <taxon>Bacteria</taxon>
        <taxon>Pseudomonadati</taxon>
        <taxon>Pseudomonadota</taxon>
        <taxon>Alphaproteobacteria</taxon>
        <taxon>Rickettsiales</taxon>
        <taxon>Candidatus Deianiraeaceae</taxon>
        <taxon>Candidatus Deianiraea</taxon>
    </lineage>
</organism>
<accession>A0A5B8XCD7</accession>
<evidence type="ECO:0000256" key="9">
    <source>
        <dbReference type="ARBA" id="ARBA00022963"/>
    </source>
</evidence>
<feature type="chain" id="PRO_5022746289" description="Phospholipase D" evidence="12">
    <location>
        <begin position="19"/>
        <end position="178"/>
    </location>
</feature>
<comment type="catalytic activity">
    <reaction evidence="1">
        <text>a 1,2-diacyl-sn-glycero-3-phosphocholine + H2O = a 1,2-diacyl-sn-glycero-3-phosphate + choline + H(+)</text>
        <dbReference type="Rhea" id="RHEA:14445"/>
        <dbReference type="ChEBI" id="CHEBI:15354"/>
        <dbReference type="ChEBI" id="CHEBI:15377"/>
        <dbReference type="ChEBI" id="CHEBI:15378"/>
        <dbReference type="ChEBI" id="CHEBI:57643"/>
        <dbReference type="ChEBI" id="CHEBI:58608"/>
        <dbReference type="EC" id="3.1.4.4"/>
    </reaction>
</comment>
<keyword evidence="15" id="KW-1185">Reference proteome</keyword>
<dbReference type="EMBL" id="CP029077">
    <property type="protein sequence ID" value="QED22998.1"/>
    <property type="molecule type" value="Genomic_DNA"/>
</dbReference>
<comment type="function">
    <text evidence="2">Could be a virulence factor.</text>
</comment>
<keyword evidence="7" id="KW-0964">Secreted</keyword>
<dbReference type="OrthoDB" id="9762009at2"/>
<dbReference type="SUPFAM" id="SSF56024">
    <property type="entry name" value="Phospholipase D/nuclease"/>
    <property type="match status" value="1"/>
</dbReference>
<comment type="similarity">
    <text evidence="4">Belongs to the phospholipase D family.</text>
</comment>
<dbReference type="GO" id="GO:0005576">
    <property type="term" value="C:extracellular region"/>
    <property type="evidence" value="ECO:0007669"/>
    <property type="project" value="UniProtKB-SubCell"/>
</dbReference>
<feature type="signal peptide" evidence="12">
    <location>
        <begin position="1"/>
        <end position="18"/>
    </location>
</feature>
<dbReference type="GO" id="GO:0006793">
    <property type="term" value="P:phosphorus metabolic process"/>
    <property type="evidence" value="ECO:0007669"/>
    <property type="project" value="UniProtKB-ARBA"/>
</dbReference>
<dbReference type="EC" id="3.1.4.4" evidence="5"/>
<sequence length="178" mass="20458">MKTILTILTILLSTNAHALTNVCFSPSTCCEDNIVELVNNSKETIDIAIYAFTNQKIYDSLLQAKERGVEIRIVADKAQSKGRFSFIPRLQESGFDVRIKKKVKIEHNKFGVFDQKMIITGSYNWTEAATKMNSENCMLDKRKKVVAKYGKRFEELWKMYDGSETEEITQENTTPRQD</sequence>
<keyword evidence="9" id="KW-0442">Lipid degradation</keyword>
<protein>
    <recommendedName>
        <fullName evidence="6">Phospholipase D</fullName>
        <ecNumber evidence="5">3.1.4.4</ecNumber>
    </recommendedName>
    <alternativeName>
        <fullName evidence="11">Choline phosphatase</fullName>
    </alternativeName>
</protein>